<organism evidence="1 2">
    <name type="scientific">Aequoribacter fuscus</name>
    <dbReference type="NCBI Taxonomy" id="2518989"/>
    <lineage>
        <taxon>Bacteria</taxon>
        <taxon>Pseudomonadati</taxon>
        <taxon>Pseudomonadota</taxon>
        <taxon>Gammaproteobacteria</taxon>
        <taxon>Cellvibrionales</taxon>
        <taxon>Halieaceae</taxon>
        <taxon>Aequoribacter</taxon>
    </lineage>
</organism>
<proteinExistence type="predicted"/>
<comment type="caution">
    <text evidence="1">The sequence shown here is derived from an EMBL/GenBank/DDBJ whole genome shotgun (WGS) entry which is preliminary data.</text>
</comment>
<reference evidence="1 2" key="1">
    <citation type="journal article" date="2011" name="J. Bacteriol.">
        <title>Genome sequence of strain IMCC3088, a proteorhodopsin-containing marine bacterium belonging to the OM60/NOR5 clade.</title>
        <authorList>
            <person name="Jang Y."/>
            <person name="Oh H.M."/>
            <person name="Kang I."/>
            <person name="Lee K."/>
            <person name="Yang S.J."/>
            <person name="Cho J.C."/>
        </authorList>
    </citation>
    <scope>NUCLEOTIDE SEQUENCE [LARGE SCALE GENOMIC DNA]</scope>
    <source>
        <strain evidence="1 2">IMCC3088</strain>
    </source>
</reference>
<evidence type="ECO:0000313" key="1">
    <source>
        <dbReference type="EMBL" id="EGG29178.1"/>
    </source>
</evidence>
<dbReference type="Proteomes" id="UP000005615">
    <property type="component" value="Unassembled WGS sequence"/>
</dbReference>
<evidence type="ECO:0000313" key="2">
    <source>
        <dbReference type="Proteomes" id="UP000005615"/>
    </source>
</evidence>
<sequence length="102" mass="10794">MTPKFMGMAALSLALFSGSVLADDCTEASALIQKAQDAYNAVDARGFAWVPTETYLAEAKAEHASGACEQAMVHAQRALDTAKAAMAQAENEATAWQSRVLK</sequence>
<gene>
    <name evidence="1" type="ORF">IMCC3088_2098</name>
</gene>
<keyword evidence="2" id="KW-1185">Reference proteome</keyword>
<dbReference type="EMBL" id="AEIG01000062">
    <property type="protein sequence ID" value="EGG29178.1"/>
    <property type="molecule type" value="Genomic_DNA"/>
</dbReference>
<accession>F3L3A6</accession>
<dbReference type="STRING" id="2518989.IMCC3088_2098"/>
<dbReference type="AlphaFoldDB" id="F3L3A6"/>
<dbReference type="RefSeq" id="WP_009576273.1">
    <property type="nucleotide sequence ID" value="NZ_AEIG01000062.1"/>
</dbReference>
<name>F3L3A6_9GAMM</name>
<protein>
    <submittedName>
        <fullName evidence="1">Uncharacterized protein</fullName>
    </submittedName>
</protein>